<feature type="region of interest" description="Disordered" evidence="6">
    <location>
        <begin position="15"/>
        <end position="36"/>
    </location>
</feature>
<dbReference type="InterPro" id="IPR051645">
    <property type="entry name" value="PER33/POM33_regulator"/>
</dbReference>
<evidence type="ECO:0000313" key="8">
    <source>
        <dbReference type="EMBL" id="KAI6652876.1"/>
    </source>
</evidence>
<gene>
    <name evidence="8" type="ORF">LOD99_4262</name>
</gene>
<organism evidence="8 9">
    <name type="scientific">Oopsacas minuta</name>
    <dbReference type="NCBI Taxonomy" id="111878"/>
    <lineage>
        <taxon>Eukaryota</taxon>
        <taxon>Metazoa</taxon>
        <taxon>Porifera</taxon>
        <taxon>Hexactinellida</taxon>
        <taxon>Hexasterophora</taxon>
        <taxon>Lyssacinosida</taxon>
        <taxon>Leucopsacidae</taxon>
        <taxon>Oopsacas</taxon>
    </lineage>
</organism>
<dbReference type="EMBL" id="JAKMXF010000297">
    <property type="protein sequence ID" value="KAI6652876.1"/>
    <property type="molecule type" value="Genomic_DNA"/>
</dbReference>
<sequence>MGGVVTKLFGTRIENGEDNNTERRNGSNSNANREHDQSPFERYISVHKDALAYFSARCFILLMGVLYIILCLAQDYYYTPTTYYLIFLTACVLNLARFYFRYTSCTIPFFSMQFIQFAMLEKSFLSFTYAFIFLKSYPTLPLSIPILITAVLNIGLFTKSFVNLLSPQMRPKIKKFSELVTSHQAQLMRISAMFEILALPITILHLTSGHASILQPFIYFTYLKLRVMSGSNPYILLNIQGLEMMFISFANHRYCPDILSRIIRGVLYYITKICSIQQVPTPAPQGTR</sequence>
<comment type="caution">
    <text evidence="8">The sequence shown here is derived from an EMBL/GenBank/DDBJ whole genome shotgun (WGS) entry which is preliminary data.</text>
</comment>
<dbReference type="InterPro" id="IPR005344">
    <property type="entry name" value="TMEM33/Pom33"/>
</dbReference>
<feature type="transmembrane region" description="Helical" evidence="7">
    <location>
        <begin position="50"/>
        <end position="70"/>
    </location>
</feature>
<feature type="transmembrane region" description="Helical" evidence="7">
    <location>
        <begin position="82"/>
        <end position="100"/>
    </location>
</feature>
<dbReference type="GO" id="GO:0071786">
    <property type="term" value="P:endoplasmic reticulum tubular network organization"/>
    <property type="evidence" value="ECO:0007669"/>
    <property type="project" value="TreeGrafter"/>
</dbReference>
<dbReference type="GO" id="GO:0061024">
    <property type="term" value="P:membrane organization"/>
    <property type="evidence" value="ECO:0007669"/>
    <property type="project" value="TreeGrafter"/>
</dbReference>
<keyword evidence="3 7" id="KW-0812">Transmembrane</keyword>
<comment type="similarity">
    <text evidence="2">Belongs to the PER33/POM33 family.</text>
</comment>
<dbReference type="GO" id="GO:0005783">
    <property type="term" value="C:endoplasmic reticulum"/>
    <property type="evidence" value="ECO:0007669"/>
    <property type="project" value="TreeGrafter"/>
</dbReference>
<evidence type="ECO:0000313" key="9">
    <source>
        <dbReference type="Proteomes" id="UP001165289"/>
    </source>
</evidence>
<proteinExistence type="inferred from homology"/>
<dbReference type="GO" id="GO:0016020">
    <property type="term" value="C:membrane"/>
    <property type="evidence" value="ECO:0007669"/>
    <property type="project" value="UniProtKB-SubCell"/>
</dbReference>
<comment type="subcellular location">
    <subcellularLocation>
        <location evidence="1">Membrane</location>
        <topology evidence="1">Multi-pass membrane protein</topology>
    </subcellularLocation>
</comment>
<evidence type="ECO:0000256" key="4">
    <source>
        <dbReference type="ARBA" id="ARBA00022989"/>
    </source>
</evidence>
<evidence type="ECO:0000256" key="3">
    <source>
        <dbReference type="ARBA" id="ARBA00022692"/>
    </source>
</evidence>
<dbReference type="PANTHER" id="PTHR12703:SF4">
    <property type="entry name" value="TRANSMEMBRANE PROTEIN 33"/>
    <property type="match status" value="1"/>
</dbReference>
<evidence type="ECO:0000256" key="7">
    <source>
        <dbReference type="SAM" id="Phobius"/>
    </source>
</evidence>
<dbReference type="Proteomes" id="UP001165289">
    <property type="component" value="Unassembled WGS sequence"/>
</dbReference>
<feature type="transmembrane region" description="Helical" evidence="7">
    <location>
        <begin position="112"/>
        <end position="132"/>
    </location>
</feature>
<keyword evidence="9" id="KW-1185">Reference proteome</keyword>
<dbReference type="PANTHER" id="PTHR12703">
    <property type="entry name" value="TRANSMEMBRANE PROTEIN 33"/>
    <property type="match status" value="1"/>
</dbReference>
<dbReference type="AlphaFoldDB" id="A0AAV7JW41"/>
<evidence type="ECO:0000256" key="6">
    <source>
        <dbReference type="SAM" id="MobiDB-lite"/>
    </source>
</evidence>
<reference evidence="8 9" key="1">
    <citation type="journal article" date="2023" name="BMC Biol.">
        <title>The compact genome of the sponge Oopsacas minuta (Hexactinellida) is lacking key metazoan core genes.</title>
        <authorList>
            <person name="Santini S."/>
            <person name="Schenkelaars Q."/>
            <person name="Jourda C."/>
            <person name="Duchesne M."/>
            <person name="Belahbib H."/>
            <person name="Rocher C."/>
            <person name="Selva M."/>
            <person name="Riesgo A."/>
            <person name="Vervoort M."/>
            <person name="Leys S.P."/>
            <person name="Kodjabachian L."/>
            <person name="Le Bivic A."/>
            <person name="Borchiellini C."/>
            <person name="Claverie J.M."/>
            <person name="Renard E."/>
        </authorList>
    </citation>
    <scope>NUCLEOTIDE SEQUENCE [LARGE SCALE GENOMIC DNA]</scope>
    <source>
        <strain evidence="8">SPO-2</strain>
    </source>
</reference>
<dbReference type="Pfam" id="PF03661">
    <property type="entry name" value="TMEM33_Pom33"/>
    <property type="match status" value="1"/>
</dbReference>
<name>A0AAV7JW41_9METZ</name>
<accession>A0AAV7JW41</accession>
<feature type="transmembrane region" description="Helical" evidence="7">
    <location>
        <begin position="196"/>
        <end position="222"/>
    </location>
</feature>
<evidence type="ECO:0000256" key="2">
    <source>
        <dbReference type="ARBA" id="ARBA00007322"/>
    </source>
</evidence>
<evidence type="ECO:0000256" key="1">
    <source>
        <dbReference type="ARBA" id="ARBA00004141"/>
    </source>
</evidence>
<feature type="transmembrane region" description="Helical" evidence="7">
    <location>
        <begin position="144"/>
        <end position="165"/>
    </location>
</feature>
<keyword evidence="5 7" id="KW-0472">Membrane</keyword>
<evidence type="ECO:0000256" key="5">
    <source>
        <dbReference type="ARBA" id="ARBA00023136"/>
    </source>
</evidence>
<keyword evidence="4 7" id="KW-1133">Transmembrane helix</keyword>
<protein>
    <submittedName>
        <fullName evidence="8">Protein Kr-h2</fullName>
    </submittedName>
</protein>